<dbReference type="RefSeq" id="WP_218149971.1">
    <property type="nucleotide sequence ID" value="NZ_FOKW01000011.1"/>
</dbReference>
<evidence type="ECO:0000313" key="1">
    <source>
        <dbReference type="EMBL" id="SFC58075.1"/>
    </source>
</evidence>
<accession>A0A1I1KC65</accession>
<name>A0A1I1KC65_NATHA</name>
<protein>
    <submittedName>
        <fullName evidence="1">Uncharacterized protein</fullName>
    </submittedName>
</protein>
<organism evidence="1 2">
    <name type="scientific">Natronobacterium haloterrestre</name>
    <name type="common">Halobiforma haloterrestris</name>
    <dbReference type="NCBI Taxonomy" id="148448"/>
    <lineage>
        <taxon>Archaea</taxon>
        <taxon>Methanobacteriati</taxon>
        <taxon>Methanobacteriota</taxon>
        <taxon>Stenosarchaea group</taxon>
        <taxon>Halobacteria</taxon>
        <taxon>Halobacteriales</taxon>
        <taxon>Natrialbaceae</taxon>
        <taxon>Natronobacterium</taxon>
    </lineage>
</organism>
<evidence type="ECO:0000313" key="2">
    <source>
        <dbReference type="Proteomes" id="UP000199161"/>
    </source>
</evidence>
<dbReference type="Proteomes" id="UP000199161">
    <property type="component" value="Unassembled WGS sequence"/>
</dbReference>
<gene>
    <name evidence="1" type="ORF">SAMN05444422_11115</name>
</gene>
<proteinExistence type="predicted"/>
<keyword evidence="2" id="KW-1185">Reference proteome</keyword>
<reference evidence="2" key="1">
    <citation type="submission" date="2016-10" db="EMBL/GenBank/DDBJ databases">
        <authorList>
            <person name="Varghese N."/>
            <person name="Submissions S."/>
        </authorList>
    </citation>
    <scope>NUCLEOTIDE SEQUENCE [LARGE SCALE GENOMIC DNA]</scope>
    <source>
        <strain evidence="2">DSM 13078</strain>
    </source>
</reference>
<dbReference type="EMBL" id="FOKW01000011">
    <property type="protein sequence ID" value="SFC58075.1"/>
    <property type="molecule type" value="Genomic_DNA"/>
</dbReference>
<sequence length="48" mass="5179">MKTDLSDDELDGLLRRLADGGYVDLIGEAEREAIVLTCSGEHLAGGFR</sequence>
<dbReference type="AlphaFoldDB" id="A0A1I1KC65"/>